<dbReference type="PROSITE" id="PS51996">
    <property type="entry name" value="TR_MART"/>
    <property type="match status" value="1"/>
</dbReference>
<comment type="caution">
    <text evidence="1">The sequence shown here is derived from an EMBL/GenBank/DDBJ whole genome shotgun (WGS) entry which is preliminary data.</text>
</comment>
<evidence type="ECO:0000313" key="1">
    <source>
        <dbReference type="EMBL" id="KIC71188.1"/>
    </source>
</evidence>
<dbReference type="PATRIC" id="fig|362787.3.peg.1632"/>
<protein>
    <submittedName>
        <fullName evidence="1">Uncharacterized protein</fullName>
    </submittedName>
</protein>
<dbReference type="EMBL" id="JSAN01000107">
    <property type="protein sequence ID" value="KIC71188.1"/>
    <property type="molecule type" value="Genomic_DNA"/>
</dbReference>
<name>A0A0C1H8I5_9BACT</name>
<dbReference type="RefSeq" id="WP_039359767.1">
    <property type="nucleotide sequence ID" value="NZ_JSAN01000107.1"/>
</dbReference>
<organism evidence="1 2">
    <name type="scientific">Candidatus Protochlamydia amoebophila</name>
    <dbReference type="NCBI Taxonomy" id="362787"/>
    <lineage>
        <taxon>Bacteria</taxon>
        <taxon>Pseudomonadati</taxon>
        <taxon>Chlamydiota</taxon>
        <taxon>Chlamydiia</taxon>
        <taxon>Parachlamydiales</taxon>
        <taxon>Parachlamydiaceae</taxon>
        <taxon>Candidatus Protochlamydia</taxon>
    </lineage>
</organism>
<dbReference type="Gene3D" id="3.90.176.10">
    <property type="entry name" value="Toxin ADP-ribosyltransferase, Chain A, domain 1"/>
    <property type="match status" value="1"/>
</dbReference>
<dbReference type="AlphaFoldDB" id="A0A0C1H8I5"/>
<proteinExistence type="predicted"/>
<evidence type="ECO:0000313" key="2">
    <source>
        <dbReference type="Proteomes" id="UP000031465"/>
    </source>
</evidence>
<sequence length="815" mass="92411">MQPEDVSNSHHVSSLSLGAFSYTSLIDEPGFEEISPHRNLENILSTVPDYDEAEYLHPLIFRIAAEHLPLIPKDFSPEEAYELLEKLFIDVNSQDLGIELNFNDLKEILLKNPIDNDSLEAEIVSTYETLFELAEIQIQTNYFLSSHALTPESSQSILGQVFTEATIDIKASKKTANNEKLILSHMGVYPQKNDYQAKLDILAQYYEKNPKQAVKQFGKQKKTLIKLNEMMKEHYSVKNINLLGKETLNRMLLSNPEFTKFLQNPDLIKAIIAMEVIESMKITNPKEEEAQSIAKESNKLYIGFSTKVSTVVRFCLQSHPNSLYLIVPNGKKLDPNYLKKDEMTRKNLLKMTQAVYKTTPKNVSSSNHLLKASCFDTGYQPQDWNGQLFIEFSSFCTTLKQKTSIELKKFAETRKDLSGWVERQGPEECKAGMKLLFEQSGISEEMELKEVVKRLADSPAWLQPLIAHLCLDRLHFGAIMMLGDNENMLIQLADQKISCADLFLAVADYLHQEGVNKGNAIAAEALFSRMALVKDYGIEELGWYEFIPTKSPILQEIEDKFGSTTTKNYFEMIFSLNSQLKGLISKYGTLEKIVEADDKELAKRLTLLQGLLASNPKEIIQAIHKYHQNPMFQYMGPLKFISFLAQSHANLPEEKNVHGLTSRQRVALYGYTTGDYAIINPAMRKAKEGKIEDPGLAAYVSDALKGMLKLPDYQSEEDSVHLERSIFTEPPDNPLWGQQTFIKDKSFKDFAFVSTTPKSNVKGAWNLTYTSTKGAKDVGRYSAWPGEKEILILPGIEYIVDDVDKNNVILKLKED</sequence>
<dbReference type="SUPFAM" id="SSF56399">
    <property type="entry name" value="ADP-ribosylation"/>
    <property type="match status" value="1"/>
</dbReference>
<dbReference type="Proteomes" id="UP000031465">
    <property type="component" value="Unassembled WGS sequence"/>
</dbReference>
<reference evidence="1 2" key="1">
    <citation type="journal article" date="2014" name="Mol. Biol. Evol.">
        <title>Massive expansion of Ubiquitination-related gene families within the Chlamydiae.</title>
        <authorList>
            <person name="Domman D."/>
            <person name="Collingro A."/>
            <person name="Lagkouvardos I."/>
            <person name="Gehre L."/>
            <person name="Weinmaier T."/>
            <person name="Rattei T."/>
            <person name="Subtil A."/>
            <person name="Horn M."/>
        </authorList>
    </citation>
    <scope>NUCLEOTIDE SEQUENCE [LARGE SCALE GENOMIC DNA]</scope>
    <source>
        <strain evidence="1 2">EI2</strain>
    </source>
</reference>
<accession>A0A0C1H8I5</accession>
<gene>
    <name evidence="1" type="ORF">DB44_EI00020</name>
</gene>